<dbReference type="AlphaFoldDB" id="N9W9N6"/>
<proteinExistence type="predicted"/>
<evidence type="ECO:0000256" key="1">
    <source>
        <dbReference type="SAM" id="Phobius"/>
    </source>
</evidence>
<reference evidence="2 3" key="1">
    <citation type="submission" date="2013-01" db="EMBL/GenBank/DDBJ databases">
        <title>The Genome Sequence of Clostridium colicanis 209318.</title>
        <authorList>
            <consortium name="The Broad Institute Genome Sequencing Platform"/>
            <person name="Earl A."/>
            <person name="Ward D."/>
            <person name="Feldgarden M."/>
            <person name="Gevers D."/>
            <person name="Courvalin P."/>
            <person name="Lambert T."/>
            <person name="Walker B."/>
            <person name="Young S.K."/>
            <person name="Zeng Q."/>
            <person name="Gargeya S."/>
            <person name="Fitzgerald M."/>
            <person name="Haas B."/>
            <person name="Abouelleil A."/>
            <person name="Alvarado L."/>
            <person name="Arachchi H.M."/>
            <person name="Berlin A.M."/>
            <person name="Chapman S.B."/>
            <person name="Dewar J."/>
            <person name="Goldberg J."/>
            <person name="Griggs A."/>
            <person name="Gujja S."/>
            <person name="Hansen M."/>
            <person name="Howarth C."/>
            <person name="Imamovic A."/>
            <person name="Larimer J."/>
            <person name="McCowan C."/>
            <person name="Murphy C."/>
            <person name="Neiman D."/>
            <person name="Pearson M."/>
            <person name="Priest M."/>
            <person name="Roberts A."/>
            <person name="Saif S."/>
            <person name="Shea T."/>
            <person name="Sisk P."/>
            <person name="Sykes S."/>
            <person name="Wortman J."/>
            <person name="Nusbaum C."/>
            <person name="Birren B."/>
        </authorList>
    </citation>
    <scope>NUCLEOTIDE SEQUENCE [LARGE SCALE GENOMIC DNA]</scope>
    <source>
        <strain evidence="2 3">209318</strain>
    </source>
</reference>
<sequence>MKNDIKISIIQKIFVKSVFTSLYMYISIFILSFFKNELFLGELASSLLNKITYIHDLWIIEILIFIYLLIYETLLKKFKI</sequence>
<keyword evidence="1" id="KW-0472">Membrane</keyword>
<dbReference type="Proteomes" id="UP000013097">
    <property type="component" value="Unassembled WGS sequence"/>
</dbReference>
<evidence type="ECO:0000313" key="2">
    <source>
        <dbReference type="EMBL" id="ENY99730.1"/>
    </source>
</evidence>
<dbReference type="HOGENOM" id="CLU_2583507_0_0_9"/>
<protein>
    <submittedName>
        <fullName evidence="2">Uncharacterized protein</fullName>
    </submittedName>
</protein>
<keyword evidence="1" id="KW-1133">Transmembrane helix</keyword>
<name>N9W9N6_9CLOT</name>
<feature type="transmembrane region" description="Helical" evidence="1">
    <location>
        <begin position="12"/>
        <end position="33"/>
    </location>
</feature>
<keyword evidence="3" id="KW-1185">Reference proteome</keyword>
<organism evidence="2 3">
    <name type="scientific">Clostridium thermobutyricum</name>
    <dbReference type="NCBI Taxonomy" id="29372"/>
    <lineage>
        <taxon>Bacteria</taxon>
        <taxon>Bacillati</taxon>
        <taxon>Bacillota</taxon>
        <taxon>Clostridia</taxon>
        <taxon>Eubacteriales</taxon>
        <taxon>Clostridiaceae</taxon>
        <taxon>Clostridium</taxon>
    </lineage>
</organism>
<evidence type="ECO:0000313" key="3">
    <source>
        <dbReference type="Proteomes" id="UP000013097"/>
    </source>
</evidence>
<comment type="caution">
    <text evidence="2">The sequence shown here is derived from an EMBL/GenBank/DDBJ whole genome shotgun (WGS) entry which is preliminary data.</text>
</comment>
<dbReference type="EMBL" id="AGYT01000019">
    <property type="protein sequence ID" value="ENY99730.1"/>
    <property type="molecule type" value="Genomic_DNA"/>
</dbReference>
<feature type="transmembrane region" description="Helical" evidence="1">
    <location>
        <begin position="53"/>
        <end position="71"/>
    </location>
</feature>
<keyword evidence="1" id="KW-0812">Transmembrane</keyword>
<accession>N9W9N6</accession>
<gene>
    <name evidence="2" type="ORF">HMPREF1092_02866</name>
</gene>
<dbReference type="RefSeq" id="WP_002599307.1">
    <property type="nucleotide sequence ID" value="NZ_KB850958.1"/>
</dbReference>